<dbReference type="GO" id="GO:0006012">
    <property type="term" value="P:galactose metabolic process"/>
    <property type="evidence" value="ECO:0007669"/>
    <property type="project" value="InterPro"/>
</dbReference>
<gene>
    <name evidence="12" type="ORF">A2918_02050</name>
</gene>
<protein>
    <submittedName>
        <fullName evidence="12">Uncharacterized protein</fullName>
    </submittedName>
</protein>
<dbReference type="GO" id="GO:0008270">
    <property type="term" value="F:zinc ion binding"/>
    <property type="evidence" value="ECO:0007669"/>
    <property type="project" value="InterPro"/>
</dbReference>
<evidence type="ECO:0000256" key="1">
    <source>
        <dbReference type="ARBA" id="ARBA00001947"/>
    </source>
</evidence>
<proteinExistence type="inferred from homology"/>
<evidence type="ECO:0000256" key="3">
    <source>
        <dbReference type="ARBA" id="ARBA00022679"/>
    </source>
</evidence>
<dbReference type="InterPro" id="IPR005850">
    <property type="entry name" value="GalP_Utransf_C"/>
</dbReference>
<keyword evidence="6" id="KW-0862">Zinc</keyword>
<dbReference type="STRING" id="1802694.A2918_02050"/>
<dbReference type="Gene3D" id="3.30.428.10">
    <property type="entry name" value="HIT-like"/>
    <property type="match status" value="2"/>
</dbReference>
<evidence type="ECO:0000259" key="11">
    <source>
        <dbReference type="Pfam" id="PF02744"/>
    </source>
</evidence>
<feature type="active site" description="Tele-UMP-histidine intermediate" evidence="8">
    <location>
        <position position="172"/>
    </location>
</feature>
<dbReference type="Pfam" id="PF01087">
    <property type="entry name" value="GalP_UDP_transf"/>
    <property type="match status" value="1"/>
</dbReference>
<evidence type="ECO:0000313" key="13">
    <source>
        <dbReference type="Proteomes" id="UP000178227"/>
    </source>
</evidence>
<reference evidence="12 13" key="1">
    <citation type="journal article" date="2016" name="Nat. Commun.">
        <title>Thousands of microbial genomes shed light on interconnected biogeochemical processes in an aquifer system.</title>
        <authorList>
            <person name="Anantharaman K."/>
            <person name="Brown C.T."/>
            <person name="Hug L.A."/>
            <person name="Sharon I."/>
            <person name="Castelle C.J."/>
            <person name="Probst A.J."/>
            <person name="Thomas B.C."/>
            <person name="Singh A."/>
            <person name="Wilkins M.J."/>
            <person name="Karaoz U."/>
            <person name="Brodie E.L."/>
            <person name="Williams K.H."/>
            <person name="Hubbard S.S."/>
            <person name="Banfield J.F."/>
        </authorList>
    </citation>
    <scope>NUCLEOTIDE SEQUENCE [LARGE SCALE GENOMIC DNA]</scope>
</reference>
<keyword evidence="5" id="KW-0479">Metal-binding</keyword>
<evidence type="ECO:0000256" key="2">
    <source>
        <dbReference type="ARBA" id="ARBA00010951"/>
    </source>
</evidence>
<evidence type="ECO:0000256" key="6">
    <source>
        <dbReference type="ARBA" id="ARBA00022833"/>
    </source>
</evidence>
<comment type="cofactor">
    <cofactor evidence="1">
        <name>Zn(2+)</name>
        <dbReference type="ChEBI" id="CHEBI:29105"/>
    </cofactor>
</comment>
<dbReference type="EMBL" id="MGKI01000011">
    <property type="protein sequence ID" value="OGN22523.1"/>
    <property type="molecule type" value="Genomic_DNA"/>
</dbReference>
<dbReference type="SUPFAM" id="SSF54197">
    <property type="entry name" value="HIT-like"/>
    <property type="match status" value="2"/>
</dbReference>
<comment type="similarity">
    <text evidence="2">Belongs to the galactose-1-phosphate uridylyltransferase type 1 family.</text>
</comment>
<dbReference type="InterPro" id="IPR036265">
    <property type="entry name" value="HIT-like_sf"/>
</dbReference>
<evidence type="ECO:0000313" key="12">
    <source>
        <dbReference type="EMBL" id="OGN22523.1"/>
    </source>
</evidence>
<feature type="compositionally biased region" description="Basic and acidic residues" evidence="9">
    <location>
        <begin position="38"/>
        <end position="51"/>
    </location>
</feature>
<name>A0A1F8GB16_9BACT</name>
<organism evidence="12 13">
    <name type="scientific">Candidatus Yanofskybacteria bacterium RIFCSPLOWO2_01_FULL_42_49</name>
    <dbReference type="NCBI Taxonomy" id="1802694"/>
    <lineage>
        <taxon>Bacteria</taxon>
        <taxon>Candidatus Yanofskyibacteriota</taxon>
    </lineage>
</organism>
<dbReference type="AlphaFoldDB" id="A0A1F8GB16"/>
<comment type="caution">
    <text evidence="12">The sequence shown here is derived from an EMBL/GenBank/DDBJ whole genome shotgun (WGS) entry which is preliminary data.</text>
</comment>
<dbReference type="InterPro" id="IPR005849">
    <property type="entry name" value="GalP_Utransf_N"/>
</dbReference>
<feature type="domain" description="Galactose-1-phosphate uridyl transferase N-terminal" evidence="10">
    <location>
        <begin position="6"/>
        <end position="182"/>
    </location>
</feature>
<keyword evidence="4" id="KW-0548">Nucleotidyltransferase</keyword>
<feature type="compositionally biased region" description="Polar residues" evidence="9">
    <location>
        <begin position="27"/>
        <end position="37"/>
    </location>
</feature>
<evidence type="ECO:0000256" key="9">
    <source>
        <dbReference type="SAM" id="MobiDB-lite"/>
    </source>
</evidence>
<dbReference type="PANTHER" id="PTHR42763">
    <property type="entry name" value="ADP-GLUCOSE PHOSPHORYLASE"/>
    <property type="match status" value="1"/>
</dbReference>
<feature type="domain" description="Galactose-1-phosphate uridyl transferase C-terminal" evidence="11">
    <location>
        <begin position="193"/>
        <end position="306"/>
    </location>
</feature>
<dbReference type="PANTHER" id="PTHR42763:SF2">
    <property type="entry name" value="ADP-GLUCOSE PHOSPHORYLASE"/>
    <property type="match status" value="1"/>
</dbReference>
<dbReference type="PIRSF" id="PIRSF000808">
    <property type="entry name" value="GalT"/>
    <property type="match status" value="1"/>
</dbReference>
<evidence type="ECO:0000256" key="8">
    <source>
        <dbReference type="PIRSR" id="PIRSR000808-1"/>
    </source>
</evidence>
<dbReference type="InterPro" id="IPR001937">
    <property type="entry name" value="GalP_UDPtransf1"/>
</dbReference>
<evidence type="ECO:0000259" key="10">
    <source>
        <dbReference type="Pfam" id="PF01087"/>
    </source>
</evidence>
<dbReference type="Pfam" id="PF02744">
    <property type="entry name" value="GalP_UDP_tr_C"/>
    <property type="match status" value="1"/>
</dbReference>
<dbReference type="InterPro" id="IPR053177">
    <property type="entry name" value="ADP-glucose_phosphorylase"/>
</dbReference>
<keyword evidence="3" id="KW-0808">Transferase</keyword>
<evidence type="ECO:0000256" key="5">
    <source>
        <dbReference type="ARBA" id="ARBA00022723"/>
    </source>
</evidence>
<sequence>MLNEFRQDIVSGDWVLISTERAKKPSPQETTKHSQLYQDKETCPFEDPQRSDHRDPILVYNKGQKVVWEKESAREWTTQVVKNKYPALADGFCVPPRNIGPFLVADGFGFHELVITRDHDKSFAQFTDEETAEVLRVYKDRYNSISQDECGDYVLIFHNHGFFAGATVYHNHSQILSMPIIPPGILKNIKGAKEFFERTGEKIHEMLLEWEADQNKRIIYENEKFIALCPFVSRTPYEVRIFPKKKNSNFGDTKDEDFMLLAEILNKTLKKLYVALNNPDYTFFVHTSPIKKDSSGLYDFYHWHIEIMPRFSIAAGMELGTNVFVNTVDPDEAAKLLRETNL</sequence>
<keyword evidence="7" id="KW-0119">Carbohydrate metabolism</keyword>
<evidence type="ECO:0000256" key="7">
    <source>
        <dbReference type="ARBA" id="ARBA00023277"/>
    </source>
</evidence>
<dbReference type="Proteomes" id="UP000178227">
    <property type="component" value="Unassembled WGS sequence"/>
</dbReference>
<evidence type="ECO:0000256" key="4">
    <source>
        <dbReference type="ARBA" id="ARBA00022695"/>
    </source>
</evidence>
<accession>A0A1F8GB16</accession>
<feature type="region of interest" description="Disordered" evidence="9">
    <location>
        <begin position="20"/>
        <end position="51"/>
    </location>
</feature>
<dbReference type="GO" id="GO:0008108">
    <property type="term" value="F:UDP-glucose:hexose-1-phosphate uridylyltransferase activity"/>
    <property type="evidence" value="ECO:0007669"/>
    <property type="project" value="InterPro"/>
</dbReference>